<reference evidence="1" key="1">
    <citation type="submission" date="2019-10" db="EMBL/GenBank/DDBJ databases">
        <authorList>
            <consortium name="DOE Joint Genome Institute"/>
            <person name="Kuo A."/>
            <person name="Miyauchi S."/>
            <person name="Kiss E."/>
            <person name="Drula E."/>
            <person name="Kohler A."/>
            <person name="Sanchez-Garcia M."/>
            <person name="Andreopoulos B."/>
            <person name="Barry K.W."/>
            <person name="Bonito G."/>
            <person name="Buee M."/>
            <person name="Carver A."/>
            <person name="Chen C."/>
            <person name="Cichocki N."/>
            <person name="Clum A."/>
            <person name="Culley D."/>
            <person name="Crous P.W."/>
            <person name="Fauchery L."/>
            <person name="Girlanda M."/>
            <person name="Hayes R."/>
            <person name="Keri Z."/>
            <person name="LaButti K."/>
            <person name="Lipzen A."/>
            <person name="Lombard V."/>
            <person name="Magnuson J."/>
            <person name="Maillard F."/>
            <person name="Morin E."/>
            <person name="Murat C."/>
            <person name="Nolan M."/>
            <person name="Ohm R."/>
            <person name="Pangilinan J."/>
            <person name="Pereira M."/>
            <person name="Perotto S."/>
            <person name="Peter M."/>
            <person name="Riley R."/>
            <person name="Sitrit Y."/>
            <person name="Stielow B."/>
            <person name="Szollosi G."/>
            <person name="Zifcakova L."/>
            <person name="Stursova M."/>
            <person name="Spatafora J.W."/>
            <person name="Tedersoo L."/>
            <person name="Vaario L.-M."/>
            <person name="Yamada A."/>
            <person name="Yan M."/>
            <person name="Wang P."/>
            <person name="Xu J."/>
            <person name="Bruns T."/>
            <person name="Baldrian P."/>
            <person name="Vilgalys R."/>
            <person name="Henrissat B."/>
            <person name="Grigoriev I.V."/>
            <person name="Hibbett D."/>
            <person name="Nagy L.G."/>
            <person name="Martin F.M."/>
        </authorList>
    </citation>
    <scope>NUCLEOTIDE SEQUENCE</scope>
    <source>
        <strain evidence="1">BED1</strain>
    </source>
</reference>
<dbReference type="EMBL" id="WHUW01000006">
    <property type="protein sequence ID" value="KAF8444460.1"/>
    <property type="molecule type" value="Genomic_DNA"/>
</dbReference>
<name>A0AAD4BZU3_BOLED</name>
<protein>
    <submittedName>
        <fullName evidence="1">Uncharacterized protein</fullName>
    </submittedName>
</protein>
<dbReference type="AlphaFoldDB" id="A0AAD4BZU3"/>
<sequence length="289" mass="32664">MPVHTRLTPHLVPMQPPPQTRVVQCQCITGVPGKTNWQCEIKWARWRNHWTVGEPEQEPTCLKRETTRAECAEFVGVRWKPIGRWLTITIFTHPHGGRHSGRLSTFNRIDQAQQAQVRWRLAPVARPDEAAHLLCNLVDRGFSIIVAVGKYNVPPMGRIPGLDARARHFPGLEYGNQTVPIVNASILTGINTVILATGFRYSLPFLPQYYDDATHDPHEHSAKMVSTFLPLDIWTNPAFQAHRQCVNGMLVEECGRVIAIPAYMIGWLNEAEPMEDTESLQSCGARYAF</sequence>
<keyword evidence="2" id="KW-1185">Reference proteome</keyword>
<evidence type="ECO:0000313" key="1">
    <source>
        <dbReference type="EMBL" id="KAF8444460.1"/>
    </source>
</evidence>
<proteinExistence type="predicted"/>
<accession>A0AAD4BZU3</accession>
<gene>
    <name evidence="1" type="ORF">L210DRAFT_3502063</name>
</gene>
<dbReference type="Proteomes" id="UP001194468">
    <property type="component" value="Unassembled WGS sequence"/>
</dbReference>
<organism evidence="1 2">
    <name type="scientific">Boletus edulis BED1</name>
    <dbReference type="NCBI Taxonomy" id="1328754"/>
    <lineage>
        <taxon>Eukaryota</taxon>
        <taxon>Fungi</taxon>
        <taxon>Dikarya</taxon>
        <taxon>Basidiomycota</taxon>
        <taxon>Agaricomycotina</taxon>
        <taxon>Agaricomycetes</taxon>
        <taxon>Agaricomycetidae</taxon>
        <taxon>Boletales</taxon>
        <taxon>Boletineae</taxon>
        <taxon>Boletaceae</taxon>
        <taxon>Boletoideae</taxon>
        <taxon>Boletus</taxon>
    </lineage>
</organism>
<reference evidence="1" key="2">
    <citation type="journal article" date="2020" name="Nat. Commun.">
        <title>Large-scale genome sequencing of mycorrhizal fungi provides insights into the early evolution of symbiotic traits.</title>
        <authorList>
            <person name="Miyauchi S."/>
            <person name="Kiss E."/>
            <person name="Kuo A."/>
            <person name="Drula E."/>
            <person name="Kohler A."/>
            <person name="Sanchez-Garcia M."/>
            <person name="Morin E."/>
            <person name="Andreopoulos B."/>
            <person name="Barry K.W."/>
            <person name="Bonito G."/>
            <person name="Buee M."/>
            <person name="Carver A."/>
            <person name="Chen C."/>
            <person name="Cichocki N."/>
            <person name="Clum A."/>
            <person name="Culley D."/>
            <person name="Crous P.W."/>
            <person name="Fauchery L."/>
            <person name="Girlanda M."/>
            <person name="Hayes R.D."/>
            <person name="Keri Z."/>
            <person name="LaButti K."/>
            <person name="Lipzen A."/>
            <person name="Lombard V."/>
            <person name="Magnuson J."/>
            <person name="Maillard F."/>
            <person name="Murat C."/>
            <person name="Nolan M."/>
            <person name="Ohm R.A."/>
            <person name="Pangilinan J."/>
            <person name="Pereira M.F."/>
            <person name="Perotto S."/>
            <person name="Peter M."/>
            <person name="Pfister S."/>
            <person name="Riley R."/>
            <person name="Sitrit Y."/>
            <person name="Stielow J.B."/>
            <person name="Szollosi G."/>
            <person name="Zifcakova L."/>
            <person name="Stursova M."/>
            <person name="Spatafora J.W."/>
            <person name="Tedersoo L."/>
            <person name="Vaario L.M."/>
            <person name="Yamada A."/>
            <person name="Yan M."/>
            <person name="Wang P."/>
            <person name="Xu J."/>
            <person name="Bruns T."/>
            <person name="Baldrian P."/>
            <person name="Vilgalys R."/>
            <person name="Dunand C."/>
            <person name="Henrissat B."/>
            <person name="Grigoriev I.V."/>
            <person name="Hibbett D."/>
            <person name="Nagy L.G."/>
            <person name="Martin F.M."/>
        </authorList>
    </citation>
    <scope>NUCLEOTIDE SEQUENCE</scope>
    <source>
        <strain evidence="1">BED1</strain>
    </source>
</reference>
<evidence type="ECO:0000313" key="2">
    <source>
        <dbReference type="Proteomes" id="UP001194468"/>
    </source>
</evidence>
<comment type="caution">
    <text evidence="1">The sequence shown here is derived from an EMBL/GenBank/DDBJ whole genome shotgun (WGS) entry which is preliminary data.</text>
</comment>